<dbReference type="Proteomes" id="UP001489004">
    <property type="component" value="Unassembled WGS sequence"/>
</dbReference>
<evidence type="ECO:0000313" key="3">
    <source>
        <dbReference type="Proteomes" id="UP001489004"/>
    </source>
</evidence>
<gene>
    <name evidence="2" type="ORF">WJX72_003485</name>
</gene>
<protein>
    <recommendedName>
        <fullName evidence="4">COX assembly mitochondrial protein</fullName>
    </recommendedName>
</protein>
<proteinExistence type="predicted"/>
<sequence>MADRLPSDDSPSGTPSLSEPGDPSRFCRSKEDALVECSKLHLELIKCMRSCGFGGFCCQEEHAAFWTCYKQERGVNQTRIGARIDSWIADARMWLSSPAAKEAQAQAQAADAKNTNQ</sequence>
<reference evidence="2 3" key="1">
    <citation type="journal article" date="2024" name="Nat. Commun.">
        <title>Phylogenomics reveals the evolutionary origins of lichenization in chlorophyte algae.</title>
        <authorList>
            <person name="Puginier C."/>
            <person name="Libourel C."/>
            <person name="Otte J."/>
            <person name="Skaloud P."/>
            <person name="Haon M."/>
            <person name="Grisel S."/>
            <person name="Petersen M."/>
            <person name="Berrin J.G."/>
            <person name="Delaux P.M."/>
            <person name="Dal Grande F."/>
            <person name="Keller J."/>
        </authorList>
    </citation>
    <scope>NUCLEOTIDE SEQUENCE [LARGE SCALE GENOMIC DNA]</scope>
    <source>
        <strain evidence="2 3">SAG 2043</strain>
    </source>
</reference>
<feature type="region of interest" description="Disordered" evidence="1">
    <location>
        <begin position="1"/>
        <end position="25"/>
    </location>
</feature>
<evidence type="ECO:0000313" key="2">
    <source>
        <dbReference type="EMBL" id="KAK9823532.1"/>
    </source>
</evidence>
<name>A0AAW1QR24_9CHLO</name>
<keyword evidence="3" id="KW-1185">Reference proteome</keyword>
<dbReference type="EMBL" id="JALJOR010000002">
    <property type="protein sequence ID" value="KAK9823532.1"/>
    <property type="molecule type" value="Genomic_DNA"/>
</dbReference>
<comment type="caution">
    <text evidence="2">The sequence shown here is derived from an EMBL/GenBank/DDBJ whole genome shotgun (WGS) entry which is preliminary data.</text>
</comment>
<evidence type="ECO:0000256" key="1">
    <source>
        <dbReference type="SAM" id="MobiDB-lite"/>
    </source>
</evidence>
<organism evidence="2 3">
    <name type="scientific">[Myrmecia] bisecta</name>
    <dbReference type="NCBI Taxonomy" id="41462"/>
    <lineage>
        <taxon>Eukaryota</taxon>
        <taxon>Viridiplantae</taxon>
        <taxon>Chlorophyta</taxon>
        <taxon>core chlorophytes</taxon>
        <taxon>Trebouxiophyceae</taxon>
        <taxon>Trebouxiales</taxon>
        <taxon>Trebouxiaceae</taxon>
        <taxon>Myrmecia</taxon>
    </lineage>
</organism>
<dbReference type="AlphaFoldDB" id="A0AAW1QR24"/>
<evidence type="ECO:0008006" key="4">
    <source>
        <dbReference type="Google" id="ProtNLM"/>
    </source>
</evidence>
<accession>A0AAW1QR24</accession>